<dbReference type="Pfam" id="PF13193">
    <property type="entry name" value="AMP-binding_C"/>
    <property type="match status" value="1"/>
</dbReference>
<organism evidence="3 4">
    <name type="scientific">Aliikangiella maris</name>
    <dbReference type="NCBI Taxonomy" id="3162458"/>
    <lineage>
        <taxon>Bacteria</taxon>
        <taxon>Pseudomonadati</taxon>
        <taxon>Pseudomonadota</taxon>
        <taxon>Gammaproteobacteria</taxon>
        <taxon>Oceanospirillales</taxon>
        <taxon>Pleioneaceae</taxon>
        <taxon>Aliikangiella</taxon>
    </lineage>
</organism>
<dbReference type="Gene3D" id="3.30.300.30">
    <property type="match status" value="1"/>
</dbReference>
<gene>
    <name evidence="3" type="ORF">ABVT43_02270</name>
</gene>
<dbReference type="RefSeq" id="WP_353873492.1">
    <property type="nucleotide sequence ID" value="NZ_JBEVCJ010000002.1"/>
</dbReference>
<comment type="caution">
    <text evidence="3">The sequence shown here is derived from an EMBL/GenBank/DDBJ whole genome shotgun (WGS) entry which is preliminary data.</text>
</comment>
<dbReference type="PANTHER" id="PTHR43767:SF1">
    <property type="entry name" value="NONRIBOSOMAL PEPTIDE SYNTHASE PES1 (EUROFUNG)-RELATED"/>
    <property type="match status" value="1"/>
</dbReference>
<keyword evidence="4" id="KW-1185">Reference proteome</keyword>
<dbReference type="InterPro" id="IPR045851">
    <property type="entry name" value="AMP-bd_C_sf"/>
</dbReference>
<reference evidence="3 4" key="1">
    <citation type="submission" date="2024-06" db="EMBL/GenBank/DDBJ databases">
        <authorList>
            <person name="Li F."/>
        </authorList>
    </citation>
    <scope>NUCLEOTIDE SEQUENCE [LARGE SCALE GENOMIC DNA]</scope>
    <source>
        <strain evidence="3 4">GXAS 311</strain>
    </source>
</reference>
<evidence type="ECO:0000259" key="2">
    <source>
        <dbReference type="Pfam" id="PF13193"/>
    </source>
</evidence>
<feature type="domain" description="AMP-binding enzyme C-terminal" evidence="2">
    <location>
        <begin position="475"/>
        <end position="549"/>
    </location>
</feature>
<dbReference type="Proteomes" id="UP001548189">
    <property type="component" value="Unassembled WGS sequence"/>
</dbReference>
<protein>
    <submittedName>
        <fullName evidence="3">AMP-binding protein</fullName>
    </submittedName>
</protein>
<dbReference type="SUPFAM" id="SSF56801">
    <property type="entry name" value="Acetyl-CoA synthetase-like"/>
    <property type="match status" value="1"/>
</dbReference>
<sequence>MNNQKNKPWLDYYPEKVSSLFELDEKSIVEQLAIVGDKQKNNIAYTYLGEDITYEYFIRRVDFLSQYLEKIGLAQGEKVFICLPNIPACPSIIFAALQIGATIILSNPLSSEDEHLYQVQDCGAKMAFVVDGLQQRFEKIAQETQLEHLFFAEVEALFSEQLSNENLSSLQQPVLENKKAYSFNDLNGCCTLASGKYSGKNKLSLIRDLVALDNIALMLYTGGTTGKPKAVQISHRNIAANVQQALAWLPHLSEADRGLALFPFFSGAGFTSILCMLMQLGASLVLIARPTPESIMQILQTDKISIFPGVPTIYKAILNANIDPPHILDNLNFCASGAAPLPAAIRDAWKAKTGQDIVEFYGMTEATAMMCGNPYTGATKDVCVGMPIPGTNCKIVAADDYQQTLAIGQIGEICIQGPQVAVGYYNRPKATLETFIDGWLLTGDLGYMDAEGSVFIVDRKKEMIISSGFNVYPREIDEVLIAHTDVVDVATVGFSDDYRGESIRAYIVAKNQQLTAEILERYCREKLAVYKVPKQFVFVDSLPKNPLGKVVKRLLPAV</sequence>
<dbReference type="InterPro" id="IPR042099">
    <property type="entry name" value="ANL_N_sf"/>
</dbReference>
<dbReference type="PROSITE" id="PS00455">
    <property type="entry name" value="AMP_BINDING"/>
    <property type="match status" value="1"/>
</dbReference>
<accession>A0ABV2BQV0</accession>
<dbReference type="InterPro" id="IPR020845">
    <property type="entry name" value="AMP-binding_CS"/>
</dbReference>
<evidence type="ECO:0000313" key="4">
    <source>
        <dbReference type="Proteomes" id="UP001548189"/>
    </source>
</evidence>
<dbReference type="EMBL" id="JBEVCJ010000002">
    <property type="protein sequence ID" value="MET1253942.1"/>
    <property type="molecule type" value="Genomic_DNA"/>
</dbReference>
<dbReference type="InterPro" id="IPR050237">
    <property type="entry name" value="ATP-dep_AMP-bd_enzyme"/>
</dbReference>
<dbReference type="Gene3D" id="3.40.50.12780">
    <property type="entry name" value="N-terminal domain of ligase-like"/>
    <property type="match status" value="1"/>
</dbReference>
<evidence type="ECO:0000313" key="3">
    <source>
        <dbReference type="EMBL" id="MET1253942.1"/>
    </source>
</evidence>
<dbReference type="InterPro" id="IPR025110">
    <property type="entry name" value="AMP-bd_C"/>
</dbReference>
<evidence type="ECO:0000259" key="1">
    <source>
        <dbReference type="Pfam" id="PF00501"/>
    </source>
</evidence>
<dbReference type="InterPro" id="IPR000873">
    <property type="entry name" value="AMP-dep_synth/lig_dom"/>
</dbReference>
<name>A0ABV2BQV0_9GAMM</name>
<dbReference type="PANTHER" id="PTHR43767">
    <property type="entry name" value="LONG-CHAIN-FATTY-ACID--COA LIGASE"/>
    <property type="match status" value="1"/>
</dbReference>
<proteinExistence type="predicted"/>
<dbReference type="Pfam" id="PF00501">
    <property type="entry name" value="AMP-binding"/>
    <property type="match status" value="1"/>
</dbReference>
<feature type="domain" description="AMP-dependent synthetase/ligase" evidence="1">
    <location>
        <begin position="37"/>
        <end position="425"/>
    </location>
</feature>